<dbReference type="Pfam" id="PF01458">
    <property type="entry name" value="SUFBD_core"/>
    <property type="match status" value="1"/>
</dbReference>
<dbReference type="InterPro" id="IPR000825">
    <property type="entry name" value="SUF_FeS_clus_asmbl_SufBD_core"/>
</dbReference>
<organism evidence="2">
    <name type="scientific">human gut metagenome</name>
    <dbReference type="NCBI Taxonomy" id="408170"/>
    <lineage>
        <taxon>unclassified sequences</taxon>
        <taxon>metagenomes</taxon>
        <taxon>organismal metagenomes</taxon>
    </lineage>
</organism>
<comment type="caution">
    <text evidence="2">The sequence shown here is derived from an EMBL/GenBank/DDBJ whole genome shotgun (WGS) entry which is preliminary data.</text>
</comment>
<accession>K1SAR0</accession>
<gene>
    <name evidence="2" type="ORF">OBE_13927</name>
</gene>
<dbReference type="InterPro" id="IPR037284">
    <property type="entry name" value="SUF_FeS_clus_asmbl_SufBD_sf"/>
</dbReference>
<dbReference type="PANTHER" id="PTHR43575:SF1">
    <property type="entry name" value="PROTEIN ABCI7, CHLOROPLASTIC"/>
    <property type="match status" value="1"/>
</dbReference>
<proteinExistence type="predicted"/>
<sequence>MHKMILENEDIILDDNTVLDVKGDVVLYLYGSGKVTLNIGDNSMVTVYHVGVDICNNIVVNLNGDNSQILYNYDVVNYNDNKSSMTINHNYDNTISNVCNHGVNVLDNVLDFNVTGVVLKDIKGSICNQENRIININDGKSTICPNLLIDSYDVVSSHAAYIGKFSDDVLFYLMSRGINKKKAYELLILSFLLPEGIDKEKIENFILEVKKI</sequence>
<dbReference type="InterPro" id="IPR055346">
    <property type="entry name" value="Fe-S_cluster_assembly_SufBD"/>
</dbReference>
<reference evidence="2" key="1">
    <citation type="journal article" date="2013" name="Environ. Microbiol.">
        <title>Microbiota from the distal guts of lean and obese adolescents exhibit partial functional redundancy besides clear differences in community structure.</title>
        <authorList>
            <person name="Ferrer M."/>
            <person name="Ruiz A."/>
            <person name="Lanza F."/>
            <person name="Haange S.B."/>
            <person name="Oberbach A."/>
            <person name="Till H."/>
            <person name="Bargiela R."/>
            <person name="Campoy C."/>
            <person name="Segura M.T."/>
            <person name="Richter M."/>
            <person name="von Bergen M."/>
            <person name="Seifert J."/>
            <person name="Suarez A."/>
        </authorList>
    </citation>
    <scope>NUCLEOTIDE SEQUENCE</scope>
</reference>
<dbReference type="AlphaFoldDB" id="K1SAR0"/>
<protein>
    <submittedName>
        <fullName evidence="2">FeS assembly protein SufD</fullName>
    </submittedName>
</protein>
<dbReference type="GO" id="GO:0016226">
    <property type="term" value="P:iron-sulfur cluster assembly"/>
    <property type="evidence" value="ECO:0007669"/>
    <property type="project" value="InterPro"/>
</dbReference>
<evidence type="ECO:0000259" key="1">
    <source>
        <dbReference type="Pfam" id="PF01458"/>
    </source>
</evidence>
<dbReference type="EMBL" id="AJWZ01009599">
    <property type="protein sequence ID" value="EKC50850.1"/>
    <property type="molecule type" value="Genomic_DNA"/>
</dbReference>
<name>K1SAR0_9ZZZZ</name>
<evidence type="ECO:0000313" key="2">
    <source>
        <dbReference type="EMBL" id="EKC50850.1"/>
    </source>
</evidence>
<dbReference type="PANTHER" id="PTHR43575">
    <property type="entry name" value="PROTEIN ABCI7, CHLOROPLASTIC"/>
    <property type="match status" value="1"/>
</dbReference>
<feature type="domain" description="SUF system FeS cluster assembly SufBD core" evidence="1">
    <location>
        <begin position="51"/>
        <end position="191"/>
    </location>
</feature>
<dbReference type="SUPFAM" id="SSF101960">
    <property type="entry name" value="Stabilizer of iron transporter SufD"/>
    <property type="match status" value="1"/>
</dbReference>